<reference evidence="1" key="1">
    <citation type="submission" date="2018-01" db="EMBL/GenBank/DDBJ databases">
        <authorList>
            <person name="Mao J.F."/>
        </authorList>
    </citation>
    <scope>NUCLEOTIDE SEQUENCE</scope>
    <source>
        <strain evidence="1">Huo1</strain>
        <tissue evidence="1">Leaf</tissue>
    </source>
</reference>
<sequence>MELPPDVMNVQATYENHIGLLLAEFKYCYPDLHSSCSVLAASLAFSVFIKQAQIPAQEVAIPVSSLRHKSDYMTITDDEWRKMLTQVFIDSAILRKQADSILCCALYTADTSPDSTQTE</sequence>
<name>A0A8X9A1L1_SALSN</name>
<organism evidence="1">
    <name type="scientific">Salvia splendens</name>
    <name type="common">Scarlet sage</name>
    <dbReference type="NCBI Taxonomy" id="180675"/>
    <lineage>
        <taxon>Eukaryota</taxon>
        <taxon>Viridiplantae</taxon>
        <taxon>Streptophyta</taxon>
        <taxon>Embryophyta</taxon>
        <taxon>Tracheophyta</taxon>
        <taxon>Spermatophyta</taxon>
        <taxon>Magnoliopsida</taxon>
        <taxon>eudicotyledons</taxon>
        <taxon>Gunneridae</taxon>
        <taxon>Pentapetalae</taxon>
        <taxon>asterids</taxon>
        <taxon>lamiids</taxon>
        <taxon>Lamiales</taxon>
        <taxon>Lamiaceae</taxon>
        <taxon>Nepetoideae</taxon>
        <taxon>Mentheae</taxon>
        <taxon>Salviinae</taxon>
        <taxon>Salvia</taxon>
        <taxon>Salvia subgen. Calosphace</taxon>
        <taxon>core Calosphace</taxon>
    </lineage>
</organism>
<dbReference type="GO" id="GO:0015031">
    <property type="term" value="P:protein transport"/>
    <property type="evidence" value="ECO:0007669"/>
    <property type="project" value="InterPro"/>
</dbReference>
<dbReference type="PANTHER" id="PTHR46856:SF3">
    <property type="entry name" value="PX DOMAIN-CONTAINING PROTEIN EREX"/>
    <property type="match status" value="1"/>
</dbReference>
<dbReference type="Proteomes" id="UP000298416">
    <property type="component" value="Unassembled WGS sequence"/>
</dbReference>
<dbReference type="EMBL" id="PNBA02000005">
    <property type="protein sequence ID" value="KAG6425322.1"/>
    <property type="molecule type" value="Genomic_DNA"/>
</dbReference>
<gene>
    <name evidence="1" type="ORF">SASPL_115750</name>
</gene>
<dbReference type="AlphaFoldDB" id="A0A8X9A1L1"/>
<reference evidence="1" key="2">
    <citation type="submission" date="2020-08" db="EMBL/GenBank/DDBJ databases">
        <title>Plant Genome Project.</title>
        <authorList>
            <person name="Zhang R.-G."/>
        </authorList>
    </citation>
    <scope>NUCLEOTIDE SEQUENCE</scope>
    <source>
        <strain evidence="1">Huo1</strain>
        <tissue evidence="1">Leaf</tissue>
    </source>
</reference>
<dbReference type="PANTHER" id="PTHR46856">
    <property type="entry name" value="PX DOMAIN-CONTAINING PROTEIN EREL1-RELATED"/>
    <property type="match status" value="1"/>
</dbReference>
<protein>
    <submittedName>
        <fullName evidence="1">Uncharacterized protein</fullName>
    </submittedName>
</protein>
<proteinExistence type="predicted"/>
<keyword evidence="2" id="KW-1185">Reference proteome</keyword>
<dbReference type="InterPro" id="IPR044588">
    <property type="entry name" value="EREX-like"/>
</dbReference>
<evidence type="ECO:0000313" key="2">
    <source>
        <dbReference type="Proteomes" id="UP000298416"/>
    </source>
</evidence>
<evidence type="ECO:0000313" key="1">
    <source>
        <dbReference type="EMBL" id="KAG6425322.1"/>
    </source>
</evidence>
<accession>A0A8X9A1L1</accession>
<comment type="caution">
    <text evidence="1">The sequence shown here is derived from an EMBL/GenBank/DDBJ whole genome shotgun (WGS) entry which is preliminary data.</text>
</comment>